<comment type="similarity">
    <text evidence="2">Belongs to the arginine deiminase family.</text>
</comment>
<dbReference type="GO" id="GO:0019546">
    <property type="term" value="P:L-arginine deiminase pathway"/>
    <property type="evidence" value="ECO:0007669"/>
    <property type="project" value="TreeGrafter"/>
</dbReference>
<evidence type="ECO:0000313" key="6">
    <source>
        <dbReference type="EMBL" id="MBO8454430.1"/>
    </source>
</evidence>
<dbReference type="SUPFAM" id="SSF55909">
    <property type="entry name" value="Pentein"/>
    <property type="match status" value="1"/>
</dbReference>
<dbReference type="PRINTS" id="PR01466">
    <property type="entry name" value="ARGDEIMINASE"/>
</dbReference>
<gene>
    <name evidence="6" type="ORF">IAC07_06900</name>
</gene>
<dbReference type="Pfam" id="PF02274">
    <property type="entry name" value="ADI"/>
    <property type="match status" value="1"/>
</dbReference>
<protein>
    <recommendedName>
        <fullName evidence="3">arginine deiminase</fullName>
        <ecNumber evidence="3">3.5.3.6</ecNumber>
    </recommendedName>
</protein>
<evidence type="ECO:0000256" key="5">
    <source>
        <dbReference type="ARBA" id="ARBA00049429"/>
    </source>
</evidence>
<keyword evidence="4" id="KW-0378">Hydrolase</keyword>
<comment type="pathway">
    <text evidence="1">Amino-acid degradation; L-arginine degradation via ADI pathway; carbamoyl phosphate from L-arginine: step 1/2.</text>
</comment>
<dbReference type="AlphaFoldDB" id="A0A940DQT0"/>
<organism evidence="6 7">
    <name type="scientific">Candidatus Cryptobacteroides gallistercoris</name>
    <dbReference type="NCBI Taxonomy" id="2840765"/>
    <lineage>
        <taxon>Bacteria</taxon>
        <taxon>Pseudomonadati</taxon>
        <taxon>Bacteroidota</taxon>
        <taxon>Bacteroidia</taxon>
        <taxon>Bacteroidales</taxon>
        <taxon>Candidatus Cryptobacteroides</taxon>
    </lineage>
</organism>
<dbReference type="GO" id="GO:0016990">
    <property type="term" value="F:arginine deiminase activity"/>
    <property type="evidence" value="ECO:0007669"/>
    <property type="project" value="UniProtKB-EC"/>
</dbReference>
<dbReference type="PANTHER" id="PTHR47271:SF2">
    <property type="entry name" value="ARGININE DEIMINASE"/>
    <property type="match status" value="1"/>
</dbReference>
<sequence length="422" mass="47103">MESHTQPLDIDIRSEIGNLRAVMLHSPGAEVENMTPRNVQRALYSDILNLSIAQEEYSQLYGVLSKVAKVYEVRPLLKKVLDNRSDRADLLKRICIGEDAANYYEKLLDMDSGALASVLIEGLPAEINTLSAYLANEYYALYPLYNFYFTRDSAVTIGNSVLVCRMANKIRMRESIIMEAIYRCSGNFNCAITDANDFHAAGSPVVMEGGDIQIIRDDILLVGNGARTSTRGIDFMVERLRKAHPEGIRHVIVQQIPHSPESFIHLDMVFTMIDRDRCMIFEPLMLNNIQYQTVHIVIADGKVTSIKSEPNILKALKRLGVDLKPVICGGDDEWDQEREQWHSGANTFCIAPGQILTYARNVHTLEELDKNGFSIMSAKDVISGKSVIGGKCAISIAGSELPRGGGGPRCMTMPLSRDRMEW</sequence>
<reference evidence="6" key="1">
    <citation type="submission" date="2020-10" db="EMBL/GenBank/DDBJ databases">
        <authorList>
            <person name="Gilroy R."/>
        </authorList>
    </citation>
    <scope>NUCLEOTIDE SEQUENCE</scope>
    <source>
        <strain evidence="6">F1-3629</strain>
    </source>
</reference>
<accession>A0A940DQT0</accession>
<dbReference type="PANTHER" id="PTHR47271">
    <property type="entry name" value="ARGININE DEIMINASE"/>
    <property type="match status" value="1"/>
</dbReference>
<dbReference type="Gene3D" id="1.10.3930.10">
    <property type="entry name" value="Arginine deiminase"/>
    <property type="match status" value="1"/>
</dbReference>
<evidence type="ECO:0000256" key="4">
    <source>
        <dbReference type="ARBA" id="ARBA00022801"/>
    </source>
</evidence>
<dbReference type="Gene3D" id="3.75.10.10">
    <property type="entry name" value="L-arginine/glycine Amidinotransferase, Chain A"/>
    <property type="match status" value="1"/>
</dbReference>
<dbReference type="InterPro" id="IPR003876">
    <property type="entry name" value="Arg_deiminase"/>
</dbReference>
<reference evidence="6" key="2">
    <citation type="journal article" date="2021" name="PeerJ">
        <title>Extensive microbial diversity within the chicken gut microbiome revealed by metagenomics and culture.</title>
        <authorList>
            <person name="Gilroy R."/>
            <person name="Ravi A."/>
            <person name="Getino M."/>
            <person name="Pursley I."/>
            <person name="Horton D.L."/>
            <person name="Alikhan N.F."/>
            <person name="Baker D."/>
            <person name="Gharbi K."/>
            <person name="Hall N."/>
            <person name="Watson M."/>
            <person name="Adriaenssens E.M."/>
            <person name="Foster-Nyarko E."/>
            <person name="Jarju S."/>
            <person name="Secka A."/>
            <person name="Antonio M."/>
            <person name="Oren A."/>
            <person name="Chaudhuri R.R."/>
            <person name="La Ragione R."/>
            <person name="Hildebrand F."/>
            <person name="Pallen M.J."/>
        </authorList>
    </citation>
    <scope>NUCLEOTIDE SEQUENCE</scope>
    <source>
        <strain evidence="6">F1-3629</strain>
    </source>
</reference>
<evidence type="ECO:0000256" key="1">
    <source>
        <dbReference type="ARBA" id="ARBA00005213"/>
    </source>
</evidence>
<dbReference type="Proteomes" id="UP000771749">
    <property type="component" value="Unassembled WGS sequence"/>
</dbReference>
<evidence type="ECO:0000256" key="3">
    <source>
        <dbReference type="ARBA" id="ARBA00012171"/>
    </source>
</evidence>
<name>A0A940DQT0_9BACT</name>
<comment type="catalytic activity">
    <reaction evidence="5">
        <text>L-arginine + H2O = L-citrulline + NH4(+)</text>
        <dbReference type="Rhea" id="RHEA:19597"/>
        <dbReference type="ChEBI" id="CHEBI:15377"/>
        <dbReference type="ChEBI" id="CHEBI:28938"/>
        <dbReference type="ChEBI" id="CHEBI:32682"/>
        <dbReference type="ChEBI" id="CHEBI:57743"/>
        <dbReference type="EC" id="3.5.3.6"/>
    </reaction>
</comment>
<dbReference type="EC" id="3.5.3.6" evidence="3"/>
<comment type="caution">
    <text evidence="6">The sequence shown here is derived from an EMBL/GenBank/DDBJ whole genome shotgun (WGS) entry which is preliminary data.</text>
</comment>
<evidence type="ECO:0000313" key="7">
    <source>
        <dbReference type="Proteomes" id="UP000771749"/>
    </source>
</evidence>
<evidence type="ECO:0000256" key="2">
    <source>
        <dbReference type="ARBA" id="ARBA00010206"/>
    </source>
</evidence>
<proteinExistence type="inferred from homology"/>
<dbReference type="EMBL" id="JADIMJ010000101">
    <property type="protein sequence ID" value="MBO8454430.1"/>
    <property type="molecule type" value="Genomic_DNA"/>
</dbReference>